<gene>
    <name evidence="2" type="ORF">SAMN05421867_10412</name>
</gene>
<keyword evidence="3" id="KW-1185">Reference proteome</keyword>
<name>A0A1I0WZS7_9CELL</name>
<dbReference type="Proteomes" id="UP000199012">
    <property type="component" value="Unassembled WGS sequence"/>
</dbReference>
<reference evidence="2 3" key="1">
    <citation type="submission" date="2016-10" db="EMBL/GenBank/DDBJ databases">
        <authorList>
            <person name="de Groot N.N."/>
        </authorList>
    </citation>
    <scope>NUCLEOTIDE SEQUENCE [LARGE SCALE GENOMIC DNA]</scope>
    <source>
        <strain evidence="2 3">CGMCC 4.6945</strain>
    </source>
</reference>
<feature type="transmembrane region" description="Helical" evidence="1">
    <location>
        <begin position="44"/>
        <end position="62"/>
    </location>
</feature>
<protein>
    <recommendedName>
        <fullName evidence="4">Integral membrane protein</fullName>
    </recommendedName>
</protein>
<evidence type="ECO:0000256" key="1">
    <source>
        <dbReference type="SAM" id="Phobius"/>
    </source>
</evidence>
<feature type="transmembrane region" description="Helical" evidence="1">
    <location>
        <begin position="74"/>
        <end position="95"/>
    </location>
</feature>
<keyword evidence="1" id="KW-0812">Transmembrane</keyword>
<sequence>MRPRALAVVATGVLLEAVLLAGLAVLLVVDLGRGLAAGQGQGSIGAVVFLVVLALGVAALLWRGSLALADGQRWPRGPVLMIQVLLVIVSTGWATSGAPPAVLLLTALALVVGAGLLTPSVVAATTDDDGRGGR</sequence>
<evidence type="ECO:0000313" key="2">
    <source>
        <dbReference type="EMBL" id="SFA94141.1"/>
    </source>
</evidence>
<evidence type="ECO:0000313" key="3">
    <source>
        <dbReference type="Proteomes" id="UP000199012"/>
    </source>
</evidence>
<keyword evidence="1" id="KW-1133">Transmembrane helix</keyword>
<evidence type="ECO:0008006" key="4">
    <source>
        <dbReference type="Google" id="ProtNLM"/>
    </source>
</evidence>
<keyword evidence="1" id="KW-0472">Membrane</keyword>
<dbReference type="AlphaFoldDB" id="A0A1I0WZS7"/>
<feature type="transmembrane region" description="Helical" evidence="1">
    <location>
        <begin position="101"/>
        <end position="124"/>
    </location>
</feature>
<dbReference type="EMBL" id="FOKA01000004">
    <property type="protein sequence ID" value="SFA94141.1"/>
    <property type="molecule type" value="Genomic_DNA"/>
</dbReference>
<accession>A0A1I0WZS7</accession>
<proteinExistence type="predicted"/>
<organism evidence="2 3">
    <name type="scientific">Cellulomonas marina</name>
    <dbReference type="NCBI Taxonomy" id="988821"/>
    <lineage>
        <taxon>Bacteria</taxon>
        <taxon>Bacillati</taxon>
        <taxon>Actinomycetota</taxon>
        <taxon>Actinomycetes</taxon>
        <taxon>Micrococcales</taxon>
        <taxon>Cellulomonadaceae</taxon>
        <taxon>Cellulomonas</taxon>
    </lineage>
</organism>